<comment type="catalytic activity">
    <reaction evidence="6">
        <text>L-valine + 2-oxoglutarate = 3-methyl-2-oxobutanoate + L-glutamate</text>
        <dbReference type="Rhea" id="RHEA:24813"/>
        <dbReference type="ChEBI" id="CHEBI:11851"/>
        <dbReference type="ChEBI" id="CHEBI:16810"/>
        <dbReference type="ChEBI" id="CHEBI:29985"/>
        <dbReference type="ChEBI" id="CHEBI:57762"/>
        <dbReference type="EC" id="2.6.1.42"/>
    </reaction>
</comment>
<dbReference type="PANTHER" id="PTHR42743">
    <property type="entry name" value="AMINO-ACID AMINOTRANSFERASE"/>
    <property type="match status" value="1"/>
</dbReference>
<accession>A0A5D6UZ72</accession>
<comment type="pathway">
    <text evidence="2">Amino-acid biosynthesis; L-valine biosynthesis; L-valine from pyruvate: step 4/4.</text>
</comment>
<protein>
    <recommendedName>
        <fullName evidence="5">branched-chain-amino-acid transaminase</fullName>
        <ecNumber evidence="5">2.6.1.42</ecNumber>
    </recommendedName>
</protein>
<dbReference type="GO" id="GO:0046394">
    <property type="term" value="P:carboxylic acid biosynthetic process"/>
    <property type="evidence" value="ECO:0007669"/>
    <property type="project" value="UniProtKB-ARBA"/>
</dbReference>
<evidence type="ECO:0000256" key="8">
    <source>
        <dbReference type="ARBA" id="ARBA00049229"/>
    </source>
</evidence>
<dbReference type="SUPFAM" id="SSF56752">
    <property type="entry name" value="D-aminoacid aminotransferase-like PLP-dependent enzymes"/>
    <property type="match status" value="1"/>
</dbReference>
<dbReference type="InterPro" id="IPR001544">
    <property type="entry name" value="Aminotrans_IV"/>
</dbReference>
<dbReference type="InterPro" id="IPR043131">
    <property type="entry name" value="BCAT-like_N"/>
</dbReference>
<dbReference type="EC" id="2.6.1.42" evidence="5"/>
<comment type="catalytic activity">
    <reaction evidence="7">
        <text>L-isoleucine + 2-oxoglutarate = (S)-3-methyl-2-oxopentanoate + L-glutamate</text>
        <dbReference type="Rhea" id="RHEA:24801"/>
        <dbReference type="ChEBI" id="CHEBI:16810"/>
        <dbReference type="ChEBI" id="CHEBI:29985"/>
        <dbReference type="ChEBI" id="CHEBI:35146"/>
        <dbReference type="ChEBI" id="CHEBI:58045"/>
        <dbReference type="EC" id="2.6.1.42"/>
    </reaction>
</comment>
<proteinExistence type="inferred from homology"/>
<comment type="pathway">
    <text evidence="1">Amino-acid biosynthesis; L-isoleucine biosynthesis; L-isoleucine from 2-oxobutanoate: step 4/4.</text>
</comment>
<dbReference type="PANTHER" id="PTHR42743:SF11">
    <property type="entry name" value="AMINODEOXYCHORISMATE LYASE"/>
    <property type="match status" value="1"/>
</dbReference>
<comment type="pathway">
    <text evidence="3">Amino-acid biosynthesis; L-leucine biosynthesis; L-leucine from 3-methyl-2-oxobutanoate: step 4/4.</text>
</comment>
<sequence>MLLLNGHLLPTAPLALPNRGFTFGDGFFETLILVGGRLRFGAQHFARMQAAAAALYLELPEALASAEQLEQEMTRLATANELPAARIRLQIWRAGGGLYTPETSSVEWLATAVPYVPNVAPIARAAFAQDTYAIYSPLSFCKGPQAWIYVRAARERQQRGFDELLLLSGAGHVAETVSAAIFWIQNAQLFTPALSAGCVAGVRRAHLLQVARQQGIECHETLAFPNELHQAEAVFSANVAGIRWIKQLSTVCWETEHPLLSQLRHWEAQP</sequence>
<evidence type="ECO:0000256" key="5">
    <source>
        <dbReference type="ARBA" id="ARBA00013053"/>
    </source>
</evidence>
<evidence type="ECO:0000256" key="2">
    <source>
        <dbReference type="ARBA" id="ARBA00004931"/>
    </source>
</evidence>
<reference evidence="9 10" key="1">
    <citation type="submission" date="2019-08" db="EMBL/GenBank/DDBJ databases">
        <authorList>
            <person name="Seo M.-J."/>
        </authorList>
    </citation>
    <scope>NUCLEOTIDE SEQUENCE [LARGE SCALE GENOMIC DNA]</scope>
    <source>
        <strain evidence="9 10">KIGAM108</strain>
    </source>
</reference>
<evidence type="ECO:0000313" key="10">
    <source>
        <dbReference type="Proteomes" id="UP000322791"/>
    </source>
</evidence>
<comment type="similarity">
    <text evidence="4">Belongs to the class-IV pyridoxal-phosphate-dependent aminotransferase family.</text>
</comment>
<dbReference type="GO" id="GO:0004084">
    <property type="term" value="F:branched-chain-amino-acid transaminase activity"/>
    <property type="evidence" value="ECO:0007669"/>
    <property type="project" value="UniProtKB-EC"/>
</dbReference>
<dbReference type="Proteomes" id="UP000322791">
    <property type="component" value="Unassembled WGS sequence"/>
</dbReference>
<keyword evidence="10" id="KW-1185">Reference proteome</keyword>
<name>A0A5D6UZ72_9BACT</name>
<evidence type="ECO:0000313" key="9">
    <source>
        <dbReference type="EMBL" id="TYZ08420.1"/>
    </source>
</evidence>
<comment type="caution">
    <text evidence="9">The sequence shown here is derived from an EMBL/GenBank/DDBJ whole genome shotgun (WGS) entry which is preliminary data.</text>
</comment>
<dbReference type="Pfam" id="PF01063">
    <property type="entry name" value="Aminotran_4"/>
    <property type="match status" value="1"/>
</dbReference>
<dbReference type="InterPro" id="IPR036038">
    <property type="entry name" value="Aminotransferase-like"/>
</dbReference>
<gene>
    <name evidence="9" type="ORF">FY528_13305</name>
</gene>
<evidence type="ECO:0000256" key="4">
    <source>
        <dbReference type="ARBA" id="ARBA00009320"/>
    </source>
</evidence>
<dbReference type="EMBL" id="VTHL01000013">
    <property type="protein sequence ID" value="TYZ08420.1"/>
    <property type="molecule type" value="Genomic_DNA"/>
</dbReference>
<keyword evidence="9" id="KW-0808">Transferase</keyword>
<keyword evidence="9" id="KW-0032">Aminotransferase</keyword>
<dbReference type="InterPro" id="IPR050571">
    <property type="entry name" value="Class-IV_PLP-Dep_Aminotrnsfr"/>
</dbReference>
<dbReference type="Gene3D" id="3.20.10.10">
    <property type="entry name" value="D-amino Acid Aminotransferase, subunit A, domain 2"/>
    <property type="match status" value="1"/>
</dbReference>
<comment type="catalytic activity">
    <reaction evidence="8">
        <text>L-leucine + 2-oxoglutarate = 4-methyl-2-oxopentanoate + L-glutamate</text>
        <dbReference type="Rhea" id="RHEA:18321"/>
        <dbReference type="ChEBI" id="CHEBI:16810"/>
        <dbReference type="ChEBI" id="CHEBI:17865"/>
        <dbReference type="ChEBI" id="CHEBI:29985"/>
        <dbReference type="ChEBI" id="CHEBI:57427"/>
        <dbReference type="EC" id="2.6.1.42"/>
    </reaction>
</comment>
<evidence type="ECO:0000256" key="1">
    <source>
        <dbReference type="ARBA" id="ARBA00004824"/>
    </source>
</evidence>
<dbReference type="Gene3D" id="3.30.470.10">
    <property type="match status" value="1"/>
</dbReference>
<dbReference type="AlphaFoldDB" id="A0A5D6UZ72"/>
<dbReference type="RefSeq" id="WP_149071509.1">
    <property type="nucleotide sequence ID" value="NZ_VTHL01000013.1"/>
</dbReference>
<dbReference type="InterPro" id="IPR043132">
    <property type="entry name" value="BCAT-like_C"/>
</dbReference>
<evidence type="ECO:0000256" key="6">
    <source>
        <dbReference type="ARBA" id="ARBA00048212"/>
    </source>
</evidence>
<evidence type="ECO:0000256" key="7">
    <source>
        <dbReference type="ARBA" id="ARBA00048798"/>
    </source>
</evidence>
<organism evidence="9 10">
    <name type="scientific">Hymenobacter lutimineralis</name>
    <dbReference type="NCBI Taxonomy" id="2606448"/>
    <lineage>
        <taxon>Bacteria</taxon>
        <taxon>Pseudomonadati</taxon>
        <taxon>Bacteroidota</taxon>
        <taxon>Cytophagia</taxon>
        <taxon>Cytophagales</taxon>
        <taxon>Hymenobacteraceae</taxon>
        <taxon>Hymenobacter</taxon>
    </lineage>
</organism>
<evidence type="ECO:0000256" key="3">
    <source>
        <dbReference type="ARBA" id="ARBA00005072"/>
    </source>
</evidence>